<dbReference type="Proteomes" id="UP000010469">
    <property type="component" value="Chromosome"/>
</dbReference>
<dbReference type="GeneID" id="14212238"/>
<accession>L0AA18</accession>
<organism evidence="1 2">
    <name type="scientific">Caldisphaera lagunensis (strain DSM 15908 / JCM 11604 / ANMR 0165 / IC-154)</name>
    <dbReference type="NCBI Taxonomy" id="1056495"/>
    <lineage>
        <taxon>Archaea</taxon>
        <taxon>Thermoproteota</taxon>
        <taxon>Thermoprotei</taxon>
        <taxon>Acidilobales</taxon>
        <taxon>Caldisphaeraceae</taxon>
        <taxon>Caldisphaera</taxon>
    </lineage>
</organism>
<dbReference type="STRING" id="1056495.Calag_0978"/>
<dbReference type="RefSeq" id="WP_015232598.1">
    <property type="nucleotide sequence ID" value="NC_019791.1"/>
</dbReference>
<dbReference type="AlphaFoldDB" id="L0AA18"/>
<name>L0AA18_CALLD</name>
<evidence type="ECO:0000313" key="1">
    <source>
        <dbReference type="EMBL" id="AFZ70701.1"/>
    </source>
</evidence>
<proteinExistence type="predicted"/>
<dbReference type="EMBL" id="CP003378">
    <property type="protein sequence ID" value="AFZ70701.1"/>
    <property type="molecule type" value="Genomic_DNA"/>
</dbReference>
<dbReference type="HOGENOM" id="CLU_1036687_0_0_2"/>
<sequence>MPAKFFINEKNIKFNESQAFNEELIGNLFKEPGSTYLFLTHLKDDGNSIGLYYKYEGRENTYRRITGGPKIDFYENYVYLSILTNRVETLKKVNERAKLFSKCISGTEIYGGLSISRDKKLAYGITKIGNISVIEIITNNNLNDIKYCLKSNINNVNEEMINVIPNKYSSDSYLKKSWISYGNKDYEFNSSSRNEGFYVNFSAKLLENYIDKVLITGNFYASPPMEPITSILALEGTPVNEVYFYGIKARIKKIEIEGIKTENILFSIDDLYNKLIKSIK</sequence>
<dbReference type="InParanoid" id="L0AA18"/>
<gene>
    <name evidence="1" type="ordered locus">Calag_0978</name>
</gene>
<protein>
    <submittedName>
        <fullName evidence="1">Uncharacterized protein</fullName>
    </submittedName>
</protein>
<evidence type="ECO:0000313" key="2">
    <source>
        <dbReference type="Proteomes" id="UP000010469"/>
    </source>
</evidence>
<dbReference type="eggNOG" id="arCOG03837">
    <property type="taxonomic scope" value="Archaea"/>
</dbReference>
<reference evidence="2" key="1">
    <citation type="submission" date="2012-03" db="EMBL/GenBank/DDBJ databases">
        <title>Complete genome of Caldisphaera lagunensis DSM 15908.</title>
        <authorList>
            <person name="Lucas S."/>
            <person name="Copeland A."/>
            <person name="Lapidus A."/>
            <person name="Glavina del Rio T."/>
            <person name="Dalin E."/>
            <person name="Tice H."/>
            <person name="Bruce D."/>
            <person name="Goodwin L."/>
            <person name="Pitluck S."/>
            <person name="Peters L."/>
            <person name="Mikhailova N."/>
            <person name="Teshima H."/>
            <person name="Kyrpides N."/>
            <person name="Mavromatis K."/>
            <person name="Ivanova N."/>
            <person name="Brettin T."/>
            <person name="Detter J.C."/>
            <person name="Han C."/>
            <person name="Larimer F."/>
            <person name="Land M."/>
            <person name="Hauser L."/>
            <person name="Markowitz V."/>
            <person name="Cheng J.-F."/>
            <person name="Hugenholtz P."/>
            <person name="Woyke T."/>
            <person name="Wu D."/>
            <person name="Spring S."/>
            <person name="Schroeder M."/>
            <person name="Brambilla E."/>
            <person name="Klenk H.-P."/>
            <person name="Eisen J.A."/>
        </authorList>
    </citation>
    <scope>NUCLEOTIDE SEQUENCE [LARGE SCALE GENOMIC DNA]</scope>
    <source>
        <strain evidence="2">DSM 15908 / JCM 11604 / IC-154</strain>
    </source>
</reference>
<keyword evidence="2" id="KW-1185">Reference proteome</keyword>
<dbReference type="KEGG" id="clg:Calag_0978"/>